<dbReference type="Gene3D" id="2.40.30.170">
    <property type="match status" value="1"/>
</dbReference>
<dbReference type="InterPro" id="IPR058792">
    <property type="entry name" value="Beta-barrel_RND_2"/>
</dbReference>
<dbReference type="PANTHER" id="PTHR32347:SF23">
    <property type="entry name" value="BLL5650 PROTEIN"/>
    <property type="match status" value="1"/>
</dbReference>
<accession>A0A517DUW6</accession>
<keyword evidence="6" id="KW-1185">Reference proteome</keyword>
<evidence type="ECO:0000313" key="5">
    <source>
        <dbReference type="EMBL" id="QDR81151.1"/>
    </source>
</evidence>
<keyword evidence="2" id="KW-0175">Coiled coil</keyword>
<dbReference type="Proteomes" id="UP000320776">
    <property type="component" value="Chromosome"/>
</dbReference>
<dbReference type="InterPro" id="IPR050465">
    <property type="entry name" value="UPF0194_transport"/>
</dbReference>
<name>A0A517DUW6_9FIRM</name>
<dbReference type="Gene3D" id="1.10.287.470">
    <property type="entry name" value="Helix hairpin bin"/>
    <property type="match status" value="2"/>
</dbReference>
<feature type="domain" description="CusB-like beta-barrel" evidence="4">
    <location>
        <begin position="243"/>
        <end position="326"/>
    </location>
</feature>
<dbReference type="EMBL" id="CP036259">
    <property type="protein sequence ID" value="QDR81151.1"/>
    <property type="molecule type" value="Genomic_DNA"/>
</dbReference>
<evidence type="ECO:0000256" key="2">
    <source>
        <dbReference type="ARBA" id="ARBA00023054"/>
    </source>
</evidence>
<evidence type="ECO:0000256" key="1">
    <source>
        <dbReference type="ARBA" id="ARBA00004196"/>
    </source>
</evidence>
<dbReference type="RefSeq" id="WP_246105287.1">
    <property type="nucleotide sequence ID" value="NZ_CP036259.1"/>
</dbReference>
<evidence type="ECO:0000259" key="4">
    <source>
        <dbReference type="Pfam" id="PF25954"/>
    </source>
</evidence>
<reference evidence="5 6" key="1">
    <citation type="submission" date="2019-02" db="EMBL/GenBank/DDBJ databases">
        <title>Closed genome of Sporomusa termitida DSM 4440.</title>
        <authorList>
            <person name="Poehlein A."/>
            <person name="Daniel R."/>
        </authorList>
    </citation>
    <scope>NUCLEOTIDE SEQUENCE [LARGE SCALE GENOMIC DNA]</scope>
    <source>
        <strain evidence="5 6">DSM 4440</strain>
    </source>
</reference>
<dbReference type="Gene3D" id="2.40.50.100">
    <property type="match status" value="1"/>
</dbReference>
<sequence length="327" mass="35047">MMVNKKLLAGVFIIIIAIAAGGAAYQYLRPAETGITATGTIEVTRADIMPKVNGYLTGLDSQVGDTVQAGQKIAQVTRTDLAAQVLRDEAALAKAVAQLRDLEAGPRSQELQELEAALASARSVYEQARQDYARYQSLYQAGAVSAQQLDTAGANADVAYNAMVAARQRYALGVEGSRPETIEAQRLEVERSRAVLAASKMLVEDTAVLSPINGLVLSKNYENGEYVNPGAAVLTVGDMSDCWLKVYVPSTQLGLIAVGQGAQVKVDSFPRRIFSGEIREISQNAEFTPRQSITQSERANLVFAVKVKIDNTEGILKPGMPADVVLQ</sequence>
<evidence type="ECO:0000259" key="3">
    <source>
        <dbReference type="Pfam" id="PF25881"/>
    </source>
</evidence>
<dbReference type="AlphaFoldDB" id="A0A517DUW6"/>
<dbReference type="SUPFAM" id="SSF111369">
    <property type="entry name" value="HlyD-like secretion proteins"/>
    <property type="match status" value="2"/>
</dbReference>
<dbReference type="Pfam" id="PF25954">
    <property type="entry name" value="Beta-barrel_RND_2"/>
    <property type="match status" value="1"/>
</dbReference>
<protein>
    <submittedName>
        <fullName evidence="5">Uncharacterized protein</fullName>
    </submittedName>
</protein>
<dbReference type="Pfam" id="PF25881">
    <property type="entry name" value="HH_YBHG"/>
    <property type="match status" value="1"/>
</dbReference>
<proteinExistence type="predicted"/>
<gene>
    <name evidence="5" type="ORF">SPTER_25240</name>
</gene>
<dbReference type="PANTHER" id="PTHR32347">
    <property type="entry name" value="EFFLUX SYSTEM COMPONENT YKNX-RELATED"/>
    <property type="match status" value="1"/>
</dbReference>
<dbReference type="InterPro" id="IPR059052">
    <property type="entry name" value="HH_YbhG-like"/>
</dbReference>
<feature type="domain" description="YbhG-like alpha-helical hairpin" evidence="3">
    <location>
        <begin position="80"/>
        <end position="202"/>
    </location>
</feature>
<comment type="subcellular location">
    <subcellularLocation>
        <location evidence="1">Cell envelope</location>
    </subcellularLocation>
</comment>
<dbReference type="GO" id="GO:0030313">
    <property type="term" value="C:cell envelope"/>
    <property type="evidence" value="ECO:0007669"/>
    <property type="project" value="UniProtKB-SubCell"/>
</dbReference>
<dbReference type="KEGG" id="sted:SPTER_25240"/>
<evidence type="ECO:0000313" key="6">
    <source>
        <dbReference type="Proteomes" id="UP000320776"/>
    </source>
</evidence>
<organism evidence="5 6">
    <name type="scientific">Sporomusa termitida</name>
    <dbReference type="NCBI Taxonomy" id="2377"/>
    <lineage>
        <taxon>Bacteria</taxon>
        <taxon>Bacillati</taxon>
        <taxon>Bacillota</taxon>
        <taxon>Negativicutes</taxon>
        <taxon>Selenomonadales</taxon>
        <taxon>Sporomusaceae</taxon>
        <taxon>Sporomusa</taxon>
    </lineage>
</organism>